<dbReference type="Gene3D" id="1.10.40.50">
    <property type="entry name" value="Probable gtpase engc, domain 3"/>
    <property type="match status" value="1"/>
</dbReference>
<dbReference type="GO" id="GO:0046872">
    <property type="term" value="F:metal ion binding"/>
    <property type="evidence" value="ECO:0007669"/>
    <property type="project" value="UniProtKB-KW"/>
</dbReference>
<dbReference type="CDD" id="cd01854">
    <property type="entry name" value="YjeQ_EngC"/>
    <property type="match status" value="1"/>
</dbReference>
<feature type="binding site" evidence="3">
    <location>
        <position position="303"/>
    </location>
    <ligand>
        <name>Zn(2+)</name>
        <dbReference type="ChEBI" id="CHEBI:29105"/>
    </ligand>
</feature>
<keyword evidence="3" id="KW-0690">Ribosome biogenesis</keyword>
<keyword evidence="1 3" id="KW-0547">Nucleotide-binding</keyword>
<dbReference type="Pfam" id="PF03193">
    <property type="entry name" value="RsgA_GTPase"/>
    <property type="match status" value="2"/>
</dbReference>
<dbReference type="Gene3D" id="3.40.50.300">
    <property type="entry name" value="P-loop containing nucleotide triphosphate hydrolases"/>
    <property type="match status" value="1"/>
</dbReference>
<evidence type="ECO:0000256" key="3">
    <source>
        <dbReference type="HAMAP-Rule" id="MF_01820"/>
    </source>
</evidence>
<evidence type="ECO:0000313" key="7">
    <source>
        <dbReference type="EMBL" id="KXS32951.1"/>
    </source>
</evidence>
<evidence type="ECO:0000313" key="8">
    <source>
        <dbReference type="Proteomes" id="UP000070578"/>
    </source>
</evidence>
<evidence type="ECO:0000256" key="2">
    <source>
        <dbReference type="ARBA" id="ARBA00023134"/>
    </source>
</evidence>
<reference evidence="7 8" key="1">
    <citation type="submission" date="2016-02" db="EMBL/GenBank/DDBJ databases">
        <authorList>
            <person name="Wen L."/>
            <person name="He K."/>
            <person name="Yang H."/>
        </authorList>
    </citation>
    <scope>NUCLEOTIDE SEQUENCE [LARGE SCALE GENOMIC DNA]</scope>
    <source>
        <strain evidence="7">ShG14-8</strain>
    </source>
</reference>
<evidence type="ECO:0000259" key="5">
    <source>
        <dbReference type="PROSITE" id="PS50936"/>
    </source>
</evidence>
<comment type="caution">
    <text evidence="7">The sequence shown here is derived from an EMBL/GenBank/DDBJ whole genome shotgun (WGS) entry which is preliminary data.</text>
</comment>
<keyword evidence="3" id="KW-0378">Hydrolase</keyword>
<name>A0A139BVF1_9PROT</name>
<dbReference type="PATRIC" id="fig|1796491.3.peg.1051"/>
<dbReference type="PANTHER" id="PTHR32120:SF11">
    <property type="entry name" value="SMALL RIBOSOMAL SUBUNIT BIOGENESIS GTPASE RSGA 1, MITOCHONDRIAL-RELATED"/>
    <property type="match status" value="1"/>
</dbReference>
<dbReference type="PANTHER" id="PTHR32120">
    <property type="entry name" value="SMALL RIBOSOMAL SUBUNIT BIOGENESIS GTPASE RSGA"/>
    <property type="match status" value="1"/>
</dbReference>
<dbReference type="PROSITE" id="PS51721">
    <property type="entry name" value="G_CP"/>
    <property type="match status" value="1"/>
</dbReference>
<keyword evidence="3" id="KW-0862">Zinc</keyword>
<keyword evidence="3" id="KW-0694">RNA-binding</keyword>
<comment type="function">
    <text evidence="3">One of several proteins that assist in the late maturation steps of the functional core of the 30S ribosomal subunit. Helps release RbfA from mature subunits. May play a role in the assembly of ribosomal proteins into the subunit. Circularly permuted GTPase that catalyzes slow GTP hydrolysis, GTPase activity is stimulated by the 30S ribosomal subunit.</text>
</comment>
<comment type="subcellular location">
    <subcellularLocation>
        <location evidence="3">Cytoplasm</location>
    </subcellularLocation>
</comment>
<dbReference type="InterPro" id="IPR030378">
    <property type="entry name" value="G_CP_dom"/>
</dbReference>
<feature type="binding site" evidence="3">
    <location>
        <position position="305"/>
    </location>
    <ligand>
        <name>Zn(2+)</name>
        <dbReference type="ChEBI" id="CHEBI:29105"/>
    </ligand>
</feature>
<keyword evidence="2 3" id="KW-0342">GTP-binding</keyword>
<dbReference type="NCBIfam" id="TIGR00157">
    <property type="entry name" value="ribosome small subunit-dependent GTPase A"/>
    <property type="match status" value="1"/>
</dbReference>
<dbReference type="InterPro" id="IPR012340">
    <property type="entry name" value="NA-bd_OB-fold"/>
</dbReference>
<dbReference type="InterPro" id="IPR004881">
    <property type="entry name" value="Ribosome_biogen_GTPase_RsgA"/>
</dbReference>
<dbReference type="Proteomes" id="UP000070578">
    <property type="component" value="Unassembled WGS sequence"/>
</dbReference>
<feature type="domain" description="EngC GTPase" evidence="5">
    <location>
        <begin position="91"/>
        <end position="272"/>
    </location>
</feature>
<dbReference type="AlphaFoldDB" id="A0A139BVF1"/>
<sequence>MVFSLNPTIKGQIVAAFGRQYLVRLADGSEIACLTRGKKSEVACGDLVEIQRTADASTENGTGAQGVIERISPRRSLLHRSVAFREKLIAANVTQIIVVVAAEPSFSDELLARCLVAAFDQKLEVLIVLNKCDLPAAADAARKRLSTYTAIGYRVLELSAKNPTSPSTLENTEQPAPRKLEGRLPPPPAKEKIAGVVEGVDSLRPLLHGHTSVLVGQSGMGKSTLINALLPDAQAATREISTVLDSGKHTTTHARLYRIDESSGLIDCPGVQAFGLHHLSFGGIEQGFVEFAQYLGQCRFRDCRHAHEPGCALRNAVAEGKIAARRLELFRQIAGK</sequence>
<comment type="similarity">
    <text evidence="3">Belongs to the TRAFAC class YlqF/YawG GTPase family. RsgA subfamily.</text>
</comment>
<gene>
    <name evidence="3" type="primary">rsgA</name>
    <name evidence="7" type="ORF">AWT59_0960</name>
</gene>
<dbReference type="GO" id="GO:0019843">
    <property type="term" value="F:rRNA binding"/>
    <property type="evidence" value="ECO:0007669"/>
    <property type="project" value="UniProtKB-KW"/>
</dbReference>
<comment type="subunit">
    <text evidence="3">Monomer. Associates with 30S ribosomal subunit, binds 16S rRNA.</text>
</comment>
<feature type="binding site" evidence="3">
    <location>
        <position position="311"/>
    </location>
    <ligand>
        <name>Zn(2+)</name>
        <dbReference type="ChEBI" id="CHEBI:29105"/>
    </ligand>
</feature>
<dbReference type="GO" id="GO:0003924">
    <property type="term" value="F:GTPase activity"/>
    <property type="evidence" value="ECO:0007669"/>
    <property type="project" value="UniProtKB-UniRule"/>
</dbReference>
<feature type="binding site" evidence="3">
    <location>
        <begin position="216"/>
        <end position="224"/>
    </location>
    <ligand>
        <name>GTP</name>
        <dbReference type="ChEBI" id="CHEBI:37565"/>
    </ligand>
</feature>
<dbReference type="GO" id="GO:0005737">
    <property type="term" value="C:cytoplasm"/>
    <property type="evidence" value="ECO:0007669"/>
    <property type="project" value="UniProtKB-SubCell"/>
</dbReference>
<evidence type="ECO:0000256" key="4">
    <source>
        <dbReference type="SAM" id="MobiDB-lite"/>
    </source>
</evidence>
<dbReference type="EMBL" id="LSLI01000015">
    <property type="protein sequence ID" value="KXS32951.1"/>
    <property type="molecule type" value="Genomic_DNA"/>
</dbReference>
<dbReference type="HAMAP" id="MF_01820">
    <property type="entry name" value="GTPase_RsgA"/>
    <property type="match status" value="1"/>
</dbReference>
<dbReference type="GO" id="GO:0042274">
    <property type="term" value="P:ribosomal small subunit biogenesis"/>
    <property type="evidence" value="ECO:0007669"/>
    <property type="project" value="UniProtKB-UniRule"/>
</dbReference>
<reference evidence="7 8" key="2">
    <citation type="submission" date="2016-03" db="EMBL/GenBank/DDBJ databases">
        <title>New uncultured bacterium of the family Gallionellaceae from acid mine drainage: description and reconstruction of genome based on metagenomic analysis of microbial community.</title>
        <authorList>
            <person name="Kadnikov V."/>
            <person name="Ivasenko D."/>
            <person name="Beletsky A."/>
            <person name="Mardanov A."/>
            <person name="Danilova E."/>
            <person name="Pimenov N."/>
            <person name="Karnachuk O."/>
            <person name="Ravin N."/>
        </authorList>
    </citation>
    <scope>NUCLEOTIDE SEQUENCE [LARGE SCALE GENOMIC DNA]</scope>
    <source>
        <strain evidence="7">ShG14-8</strain>
    </source>
</reference>
<dbReference type="SUPFAM" id="SSF52540">
    <property type="entry name" value="P-loop containing nucleoside triphosphate hydrolases"/>
    <property type="match status" value="1"/>
</dbReference>
<protein>
    <recommendedName>
        <fullName evidence="3">Small ribosomal subunit biogenesis GTPase RsgA</fullName>
        <ecNumber evidence="3">3.6.1.-</ecNumber>
    </recommendedName>
</protein>
<dbReference type="InterPro" id="IPR027417">
    <property type="entry name" value="P-loop_NTPase"/>
</dbReference>
<dbReference type="PROSITE" id="PS50936">
    <property type="entry name" value="ENGC_GTPASE"/>
    <property type="match status" value="1"/>
</dbReference>
<keyword evidence="3" id="KW-0699">rRNA-binding</keyword>
<keyword evidence="3" id="KW-0479">Metal-binding</keyword>
<keyword evidence="3" id="KW-0963">Cytoplasm</keyword>
<dbReference type="GO" id="GO:0005525">
    <property type="term" value="F:GTP binding"/>
    <property type="evidence" value="ECO:0007669"/>
    <property type="project" value="UniProtKB-UniRule"/>
</dbReference>
<feature type="binding site" evidence="3">
    <location>
        <begin position="130"/>
        <end position="133"/>
    </location>
    <ligand>
        <name>GTP</name>
        <dbReference type="ChEBI" id="CHEBI:37565"/>
    </ligand>
</feature>
<comment type="cofactor">
    <cofactor evidence="3">
        <name>Zn(2+)</name>
        <dbReference type="ChEBI" id="CHEBI:29105"/>
    </cofactor>
    <text evidence="3">Binds 1 zinc ion per subunit.</text>
</comment>
<feature type="compositionally biased region" description="Polar residues" evidence="4">
    <location>
        <begin position="162"/>
        <end position="174"/>
    </location>
</feature>
<organism evidence="7 8">
    <name type="scientific">Candidatus Gallionella acididurans</name>
    <dbReference type="NCBI Taxonomy" id="1796491"/>
    <lineage>
        <taxon>Bacteria</taxon>
        <taxon>Pseudomonadati</taxon>
        <taxon>Pseudomonadota</taxon>
        <taxon>Betaproteobacteria</taxon>
        <taxon>Nitrosomonadales</taxon>
        <taxon>Gallionellaceae</taxon>
        <taxon>Gallionella</taxon>
    </lineage>
</organism>
<feature type="region of interest" description="Disordered" evidence="4">
    <location>
        <begin position="162"/>
        <end position="188"/>
    </location>
</feature>
<evidence type="ECO:0000259" key="6">
    <source>
        <dbReference type="PROSITE" id="PS51721"/>
    </source>
</evidence>
<dbReference type="EC" id="3.6.1.-" evidence="3"/>
<feature type="domain" description="CP-type G" evidence="6">
    <location>
        <begin position="75"/>
        <end position="274"/>
    </location>
</feature>
<dbReference type="Gene3D" id="2.40.50.140">
    <property type="entry name" value="Nucleic acid-binding proteins"/>
    <property type="match status" value="1"/>
</dbReference>
<dbReference type="InterPro" id="IPR010914">
    <property type="entry name" value="RsgA_GTPase_dom"/>
</dbReference>
<evidence type="ECO:0000256" key="1">
    <source>
        <dbReference type="ARBA" id="ARBA00022741"/>
    </source>
</evidence>
<accession>A0A139BVF1</accession>
<feature type="binding site" evidence="3">
    <location>
        <position position="298"/>
    </location>
    <ligand>
        <name>Zn(2+)</name>
        <dbReference type="ChEBI" id="CHEBI:29105"/>
    </ligand>
</feature>
<proteinExistence type="inferred from homology"/>